<comment type="similarity">
    <text evidence="5">Belongs to the binding-protein-dependent transport system permease family.</text>
</comment>
<sequence length="325" mass="37163">MKKVKTIKLKQYAITFLCIITLNFFIPRLMPGDPFTFLSSEEGQVNTTFSYEDIERYKAYYGLDQPLRKQYISYITNMLKGDLGYSIFYKEKVLTIIINRIFWTLSLVVAAIFFSSLIGIILGSLSAYLKNSFLDKFLYFFFITLSEIPSFLVALLLLFYFAAHLRLFPLSGGASHFTEFSSAGEKFYDILHHAILPIVALTITRAGVFYLLTRNSMIHILEKDYMRTARGKGLKKTRILFLHGLKNAIPPVVTRIFLSLGSILGGAVLVENVFKYPGIGSLMRQAVFFRDYPLIQGIFLVMTILVLTMNFTAEIVYKKLDPRVN</sequence>
<reference evidence="7 8" key="1">
    <citation type="submission" date="2014-10" db="EMBL/GenBank/DDBJ databases">
        <title>Genome sequence of Clostridium aceticum DSM 1496.</title>
        <authorList>
            <person name="Poehlein A."/>
            <person name="Schiel-Bengelsdorf B."/>
            <person name="Gottschalk G."/>
            <person name="Duerre P."/>
            <person name="Daniel R."/>
        </authorList>
    </citation>
    <scope>NUCLEOTIDE SEQUENCE [LARGE SCALE GENOMIC DNA]</scope>
    <source>
        <strain evidence="7 8">DSM 1496</strain>
    </source>
</reference>
<dbReference type="KEGG" id="cace:CACET_c07930"/>
<dbReference type="AlphaFoldDB" id="A0A0G3W7H7"/>
<keyword evidence="2 5" id="KW-0812">Transmembrane</keyword>
<feature type="transmembrane region" description="Helical" evidence="5">
    <location>
        <begin position="252"/>
        <end position="274"/>
    </location>
</feature>
<organism evidence="7 8">
    <name type="scientific">Clostridium aceticum</name>
    <dbReference type="NCBI Taxonomy" id="84022"/>
    <lineage>
        <taxon>Bacteria</taxon>
        <taxon>Bacillati</taxon>
        <taxon>Bacillota</taxon>
        <taxon>Clostridia</taxon>
        <taxon>Eubacteriales</taxon>
        <taxon>Clostridiaceae</taxon>
        <taxon>Clostridium</taxon>
    </lineage>
</organism>
<keyword evidence="3 5" id="KW-1133">Transmembrane helix</keyword>
<dbReference type="GO" id="GO:0005886">
    <property type="term" value="C:plasma membrane"/>
    <property type="evidence" value="ECO:0007669"/>
    <property type="project" value="UniProtKB-SubCell"/>
</dbReference>
<dbReference type="InterPro" id="IPR000515">
    <property type="entry name" value="MetI-like"/>
</dbReference>
<feature type="transmembrane region" description="Helical" evidence="5">
    <location>
        <begin position="101"/>
        <end position="125"/>
    </location>
</feature>
<evidence type="ECO:0000256" key="3">
    <source>
        <dbReference type="ARBA" id="ARBA00022989"/>
    </source>
</evidence>
<dbReference type="PATRIC" id="fig|84022.6.peg.810"/>
<dbReference type="STRING" id="84022.CACET_c07930"/>
<feature type="transmembrane region" description="Helical" evidence="5">
    <location>
        <begin position="12"/>
        <end position="30"/>
    </location>
</feature>
<dbReference type="Gene3D" id="1.10.3720.10">
    <property type="entry name" value="MetI-like"/>
    <property type="match status" value="1"/>
</dbReference>
<dbReference type="GO" id="GO:0055085">
    <property type="term" value="P:transmembrane transport"/>
    <property type="evidence" value="ECO:0007669"/>
    <property type="project" value="InterPro"/>
</dbReference>
<keyword evidence="8" id="KW-1185">Reference proteome</keyword>
<evidence type="ECO:0000256" key="1">
    <source>
        <dbReference type="ARBA" id="ARBA00004141"/>
    </source>
</evidence>
<dbReference type="PANTHER" id="PTHR43376">
    <property type="entry name" value="OLIGOPEPTIDE TRANSPORT SYSTEM PERMEASE PROTEIN"/>
    <property type="match status" value="1"/>
</dbReference>
<evidence type="ECO:0000256" key="4">
    <source>
        <dbReference type="ARBA" id="ARBA00023136"/>
    </source>
</evidence>
<evidence type="ECO:0000313" key="8">
    <source>
        <dbReference type="Proteomes" id="UP000035704"/>
    </source>
</evidence>
<name>A0A0G3W7H7_9CLOT</name>
<dbReference type="Pfam" id="PF00528">
    <property type="entry name" value="BPD_transp_1"/>
    <property type="match status" value="1"/>
</dbReference>
<dbReference type="EMBL" id="CP009687">
    <property type="protein sequence ID" value="AKL94303.1"/>
    <property type="molecule type" value="Genomic_DNA"/>
</dbReference>
<dbReference type="Proteomes" id="UP000035704">
    <property type="component" value="Chromosome"/>
</dbReference>
<protein>
    <submittedName>
        <fullName evidence="7">Gluthatione ABC transport system permease protein GsiC</fullName>
    </submittedName>
</protein>
<accession>A0A0G3W7H7</accession>
<comment type="subcellular location">
    <subcellularLocation>
        <location evidence="5">Cell membrane</location>
        <topology evidence="5">Multi-pass membrane protein</topology>
    </subcellularLocation>
    <subcellularLocation>
        <location evidence="1">Membrane</location>
        <topology evidence="1">Multi-pass membrane protein</topology>
    </subcellularLocation>
</comment>
<keyword evidence="5" id="KW-0813">Transport</keyword>
<gene>
    <name evidence="7" type="primary">gsiC1</name>
    <name evidence="7" type="ORF">CACET_c07930</name>
</gene>
<feature type="domain" description="ABC transmembrane type-1" evidence="6">
    <location>
        <begin position="101"/>
        <end position="313"/>
    </location>
</feature>
<dbReference type="OrthoDB" id="9773221at2"/>
<evidence type="ECO:0000256" key="5">
    <source>
        <dbReference type="RuleBase" id="RU363032"/>
    </source>
</evidence>
<feature type="transmembrane region" description="Helical" evidence="5">
    <location>
        <begin position="137"/>
        <end position="162"/>
    </location>
</feature>
<dbReference type="PANTHER" id="PTHR43376:SF1">
    <property type="entry name" value="OLIGOPEPTIDE TRANSPORT SYSTEM PERMEASE PROTEIN"/>
    <property type="match status" value="1"/>
</dbReference>
<feature type="transmembrane region" description="Helical" evidence="5">
    <location>
        <begin position="190"/>
        <end position="213"/>
    </location>
</feature>
<feature type="transmembrane region" description="Helical" evidence="5">
    <location>
        <begin position="294"/>
        <end position="317"/>
    </location>
</feature>
<evidence type="ECO:0000259" key="6">
    <source>
        <dbReference type="PROSITE" id="PS50928"/>
    </source>
</evidence>
<dbReference type="InterPro" id="IPR035906">
    <property type="entry name" value="MetI-like_sf"/>
</dbReference>
<dbReference type="SUPFAM" id="SSF161098">
    <property type="entry name" value="MetI-like"/>
    <property type="match status" value="1"/>
</dbReference>
<proteinExistence type="inferred from homology"/>
<evidence type="ECO:0000313" key="7">
    <source>
        <dbReference type="EMBL" id="AKL94303.1"/>
    </source>
</evidence>
<dbReference type="RefSeq" id="WP_044825824.1">
    <property type="nucleotide sequence ID" value="NZ_CP009687.1"/>
</dbReference>
<keyword evidence="4 5" id="KW-0472">Membrane</keyword>
<dbReference type="PROSITE" id="PS50928">
    <property type="entry name" value="ABC_TM1"/>
    <property type="match status" value="1"/>
</dbReference>
<dbReference type="CDD" id="cd06261">
    <property type="entry name" value="TM_PBP2"/>
    <property type="match status" value="1"/>
</dbReference>
<evidence type="ECO:0000256" key="2">
    <source>
        <dbReference type="ARBA" id="ARBA00022692"/>
    </source>
</evidence>